<gene>
    <name evidence="1" type="ORF">PGB34_21250</name>
</gene>
<comment type="caution">
    <text evidence="1">The sequence shown here is derived from an EMBL/GenBank/DDBJ whole genome shotgun (WGS) entry which is preliminary data.</text>
</comment>
<name>A0AAE3NFW1_9BURK</name>
<keyword evidence="2" id="KW-1185">Reference proteome</keyword>
<organism evidence="1 2">
    <name type="scientific">Xenophilus arseniciresistens</name>
    <dbReference type="NCBI Taxonomy" id="1283306"/>
    <lineage>
        <taxon>Bacteria</taxon>
        <taxon>Pseudomonadati</taxon>
        <taxon>Pseudomonadota</taxon>
        <taxon>Betaproteobacteria</taxon>
        <taxon>Burkholderiales</taxon>
        <taxon>Comamonadaceae</taxon>
        <taxon>Xenophilus</taxon>
    </lineage>
</organism>
<reference evidence="1" key="1">
    <citation type="submission" date="2023-01" db="EMBL/GenBank/DDBJ databases">
        <title>Xenophilus mangrovi sp. nov., isolated from soil of Mangrove nature reserve.</title>
        <authorList>
            <person name="Xu S."/>
            <person name="Liu Z."/>
            <person name="Xu Y."/>
        </authorList>
    </citation>
    <scope>NUCLEOTIDE SEQUENCE</scope>
    <source>
        <strain evidence="1">YW8</strain>
    </source>
</reference>
<dbReference type="RefSeq" id="WP_271430105.1">
    <property type="nucleotide sequence ID" value="NZ_JAQIPB010000012.1"/>
</dbReference>
<proteinExistence type="predicted"/>
<dbReference type="Proteomes" id="UP001212602">
    <property type="component" value="Unassembled WGS sequence"/>
</dbReference>
<dbReference type="EMBL" id="JAQIPB010000012">
    <property type="protein sequence ID" value="MDA7418904.1"/>
    <property type="molecule type" value="Genomic_DNA"/>
</dbReference>
<sequence>MSQSASLRHVAIDLVTQYNATGKHLLNAWRAGAERLIQAPAAPVQLPLVSEQVQTQVAGTRDKVAGFLSQRLASDTALAARLMDNVAERSTRGIEAVAAATDRVSSEPGVSALRLLHDLHLPLAQLSLKLAGSIAEGAAKLEARLAQAESEAADAVSTVPVKATRRSRAQAA</sequence>
<accession>A0AAE3NFW1</accession>
<protein>
    <submittedName>
        <fullName evidence="1">Uncharacterized protein</fullName>
    </submittedName>
</protein>
<evidence type="ECO:0000313" key="2">
    <source>
        <dbReference type="Proteomes" id="UP001212602"/>
    </source>
</evidence>
<evidence type="ECO:0000313" key="1">
    <source>
        <dbReference type="EMBL" id="MDA7418904.1"/>
    </source>
</evidence>
<dbReference type="AlphaFoldDB" id="A0AAE3NFW1"/>